<keyword evidence="2" id="KW-1185">Reference proteome</keyword>
<dbReference type="STRING" id="44576.SAMN05421881_100867"/>
<accession>A0A1H3EKD7</accession>
<dbReference type="RefSeq" id="WP_090412140.1">
    <property type="nucleotide sequence ID" value="NZ_FNOY01000008.1"/>
</dbReference>
<dbReference type="EMBL" id="FNOY01000008">
    <property type="protein sequence ID" value="SDX79233.1"/>
    <property type="molecule type" value="Genomic_DNA"/>
</dbReference>
<dbReference type="SUPFAM" id="SSF48452">
    <property type="entry name" value="TPR-like"/>
    <property type="match status" value="2"/>
</dbReference>
<name>A0A1H3EKD7_9PROT</name>
<dbReference type="AlphaFoldDB" id="A0A1H3EKD7"/>
<dbReference type="Gene3D" id="1.25.40.10">
    <property type="entry name" value="Tetratricopeptide repeat domain"/>
    <property type="match status" value="2"/>
</dbReference>
<protein>
    <submittedName>
        <fullName evidence="1">Uncharacterized protein</fullName>
    </submittedName>
</protein>
<proteinExistence type="predicted"/>
<dbReference type="OrthoDB" id="7057973at2"/>
<reference evidence="1 2" key="1">
    <citation type="submission" date="2016-10" db="EMBL/GenBank/DDBJ databases">
        <authorList>
            <person name="de Groot N.N."/>
        </authorList>
    </citation>
    <scope>NUCLEOTIDE SEQUENCE [LARGE SCALE GENOMIC DNA]</scope>
    <source>
        <strain evidence="1 2">Nm1</strain>
    </source>
</reference>
<sequence>MLQNQIKHHFWHKSLQLIGVLLLCCLGWMTPAVADKQPEPEADFLTLAATLVKDGHNERALRTLQNIDLEQKDLDLMRYYTVLGLAQLGLQDLAGAKVSFHQAIELGQTEPVIFIYLAQAHYGLEEYRETIKAVERAGDNIKSYPVLLEMKAQSHWLLKQYDAAWRALQQGNHYFSADDRFIRRQAFYAIELELFQLGAEIGRSYLRKSSTRPEDYIAIGNALRLSRQFDEAAMILEGGRLKYPAHPVIAKVLAHTYLDQGLINTAAAIMEQAAAFDASFISEAAELYRRAGRWYRALALNERISDQSVKLKQRLAILLGLNRYEMIVGMETALQRAHLLDDQNIRYALAYAAFAIGNFDQARRHLDPIKQPDLFKRAIELRRLMQDCDADSLKCEAV</sequence>
<evidence type="ECO:0000313" key="2">
    <source>
        <dbReference type="Proteomes" id="UP000198640"/>
    </source>
</evidence>
<dbReference type="Proteomes" id="UP000198640">
    <property type="component" value="Unassembled WGS sequence"/>
</dbReference>
<organism evidence="1 2">
    <name type="scientific">Nitrosomonas halophila</name>
    <dbReference type="NCBI Taxonomy" id="44576"/>
    <lineage>
        <taxon>Bacteria</taxon>
        <taxon>Pseudomonadati</taxon>
        <taxon>Pseudomonadota</taxon>
        <taxon>Betaproteobacteria</taxon>
        <taxon>Nitrosomonadales</taxon>
        <taxon>Nitrosomonadaceae</taxon>
        <taxon>Nitrosomonas</taxon>
    </lineage>
</organism>
<dbReference type="InterPro" id="IPR011990">
    <property type="entry name" value="TPR-like_helical_dom_sf"/>
</dbReference>
<gene>
    <name evidence="1" type="ORF">SAMN05421881_100867</name>
</gene>
<evidence type="ECO:0000313" key="1">
    <source>
        <dbReference type="EMBL" id="SDX79233.1"/>
    </source>
</evidence>